<comment type="caution">
    <text evidence="1">The sequence shown here is derived from an EMBL/GenBank/DDBJ whole genome shotgun (WGS) entry which is preliminary data.</text>
</comment>
<name>A0A5M3Q3Y3_9GAMM</name>
<dbReference type="EMBL" id="BGZI01000029">
    <property type="protein sequence ID" value="GBO89882.1"/>
    <property type="molecule type" value="Genomic_DNA"/>
</dbReference>
<proteinExistence type="predicted"/>
<dbReference type="AlphaFoldDB" id="A0A5M3Q3Y3"/>
<gene>
    <name evidence="1" type="ORF">MSSD14B_35500</name>
</gene>
<organism evidence="1 2">
    <name type="scientific">Marinobacter salsuginis</name>
    <dbReference type="NCBI Taxonomy" id="418719"/>
    <lineage>
        <taxon>Bacteria</taxon>
        <taxon>Pseudomonadati</taxon>
        <taxon>Pseudomonadota</taxon>
        <taxon>Gammaproteobacteria</taxon>
        <taxon>Pseudomonadales</taxon>
        <taxon>Marinobacteraceae</taxon>
        <taxon>Marinobacter</taxon>
    </lineage>
</organism>
<accession>A0A5M3Q3Y3</accession>
<evidence type="ECO:0000313" key="1">
    <source>
        <dbReference type="EMBL" id="GBO89882.1"/>
    </source>
</evidence>
<evidence type="ECO:0000313" key="2">
    <source>
        <dbReference type="Proteomes" id="UP000387223"/>
    </source>
</evidence>
<dbReference type="Proteomes" id="UP000387223">
    <property type="component" value="Unassembled WGS sequence"/>
</dbReference>
<protein>
    <submittedName>
        <fullName evidence="1">Uncharacterized protein</fullName>
    </submittedName>
</protein>
<sequence length="59" mass="6561">MKAPAGWLLNDDALTAVTLTLWTVENVSPREVEEIDDFTTQGPWTLATEVITFAVKNQL</sequence>
<reference evidence="1 2" key="1">
    <citation type="journal article" date="2019" name="J. Gen. Appl. Microbiol.">
        <title>Aerobic degradation of cis-dichloroethene by the marine bacterium Marinobacter salsuginis strain 5N-3.</title>
        <authorList>
            <person name="Inoue Y."/>
            <person name="Fukunaga Y."/>
            <person name="Katsumata H."/>
            <person name="Ohji S."/>
            <person name="Hosoyama A."/>
            <person name="Mori K."/>
            <person name="Ando K."/>
        </authorList>
    </citation>
    <scope>NUCLEOTIDE SEQUENCE [LARGE SCALE GENOMIC DNA]</scope>
    <source>
        <strain evidence="1 2">NBRC 109114</strain>
    </source>
</reference>